<evidence type="ECO:0000313" key="2">
    <source>
        <dbReference type="EMBL" id="MFC5747976.1"/>
    </source>
</evidence>
<organism evidence="2 3">
    <name type="scientific">Actinomadura rugatobispora</name>
    <dbReference type="NCBI Taxonomy" id="1994"/>
    <lineage>
        <taxon>Bacteria</taxon>
        <taxon>Bacillati</taxon>
        <taxon>Actinomycetota</taxon>
        <taxon>Actinomycetes</taxon>
        <taxon>Streptosporangiales</taxon>
        <taxon>Thermomonosporaceae</taxon>
        <taxon>Actinomadura</taxon>
    </lineage>
</organism>
<feature type="domain" description="AAA+ ATPase" evidence="1">
    <location>
        <begin position="424"/>
        <end position="591"/>
    </location>
</feature>
<accession>A0ABW0ZXN2</accession>
<dbReference type="SMART" id="SM00382">
    <property type="entry name" value="AAA"/>
    <property type="match status" value="1"/>
</dbReference>
<reference evidence="3" key="1">
    <citation type="journal article" date="2019" name="Int. J. Syst. Evol. Microbiol.">
        <title>The Global Catalogue of Microorganisms (GCM) 10K type strain sequencing project: providing services to taxonomists for standard genome sequencing and annotation.</title>
        <authorList>
            <consortium name="The Broad Institute Genomics Platform"/>
            <consortium name="The Broad Institute Genome Sequencing Center for Infectious Disease"/>
            <person name="Wu L."/>
            <person name="Ma J."/>
        </authorList>
    </citation>
    <scope>NUCLEOTIDE SEQUENCE [LARGE SCALE GENOMIC DNA]</scope>
    <source>
        <strain evidence="3">KCTC 42087</strain>
    </source>
</reference>
<evidence type="ECO:0000313" key="3">
    <source>
        <dbReference type="Proteomes" id="UP001596074"/>
    </source>
</evidence>
<dbReference type="PANTHER" id="PTHR37291:SF1">
    <property type="entry name" value="TYPE IV METHYL-DIRECTED RESTRICTION ENZYME ECOKMCRB SUBUNIT"/>
    <property type="match status" value="1"/>
</dbReference>
<name>A0ABW0ZXN2_9ACTN</name>
<dbReference type="EMBL" id="JBHSON010000027">
    <property type="protein sequence ID" value="MFC5747976.1"/>
    <property type="molecule type" value="Genomic_DNA"/>
</dbReference>
<proteinExistence type="predicted"/>
<dbReference type="PANTHER" id="PTHR37291">
    <property type="entry name" value="5-METHYLCYTOSINE-SPECIFIC RESTRICTION ENZYME B"/>
    <property type="match status" value="1"/>
</dbReference>
<dbReference type="Proteomes" id="UP001596074">
    <property type="component" value="Unassembled WGS sequence"/>
</dbReference>
<sequence>MSTKLALEALMMRSGATILADHPEGLRAQILWQMIVERHPAIEEEYVATGAKANPATNFRWNSVSLVKAGWVNKTGGRWYLTPVGRWALRQYTEPDRFFRQANDRYYDWERNRDAFQRAQELVEAVEESHWISAGEVADETGLDVTRLVHWFQGARPEGWWRLLDEGGHLPADAHLDETDREKWLGLLAADGVDVAQGRADPLRKVPIQDVVPVDEGEEVARRAWLVRGSDVRGAELHGENLIRTLWLRDNVCSLAASRLRDITTGAPLEVVKAAVNEDYSGRSNQDRARLAVEYHMFLTRMAEGDLILTNDGSQVYIGIVQGPASFRSSVDGRANLQRPVQWHDPGNPFDFAEDLPDELAAQVANPDADVIELSRFLAALENLIGPGTTVQPEMKLPDAPEQLARKLLVGHGWLQECVELLRERPQMIFYGPPGTGKTFLARELARHLVGGKPENVQLVQFHPAYSYEDFFEGYRPQKGKDGSVVFDVVHGPFRRLVSAAREHPGDPYVLIIDEINRGNLAKIFGELYFLLEYRRESVHLLYGSDEGQGFTLPGNVLLIGTMNTADRSIALVDAAMRRRFWFTELHPDVPPTRDVLPEWLKEKGYSDEPARLLTELNRRIQDRDFRIGPSYLMRDSVATEQGLERIWQKQIIPLLEEHHYGDGTDVQGQYGLDALRSALS</sequence>
<protein>
    <submittedName>
        <fullName evidence="2">McrB family protein</fullName>
    </submittedName>
</protein>
<keyword evidence="3" id="KW-1185">Reference proteome</keyword>
<dbReference type="RefSeq" id="WP_378283607.1">
    <property type="nucleotide sequence ID" value="NZ_JBHSON010000027.1"/>
</dbReference>
<comment type="caution">
    <text evidence="2">The sequence shown here is derived from an EMBL/GenBank/DDBJ whole genome shotgun (WGS) entry which is preliminary data.</text>
</comment>
<dbReference type="InterPro" id="IPR003593">
    <property type="entry name" value="AAA+_ATPase"/>
</dbReference>
<dbReference type="InterPro" id="IPR011704">
    <property type="entry name" value="ATPase_dyneun-rel_AAA"/>
</dbReference>
<dbReference type="CDD" id="cd00009">
    <property type="entry name" value="AAA"/>
    <property type="match status" value="1"/>
</dbReference>
<dbReference type="Gene3D" id="3.40.50.300">
    <property type="entry name" value="P-loop containing nucleotide triphosphate hydrolases"/>
    <property type="match status" value="1"/>
</dbReference>
<dbReference type="Pfam" id="PF07728">
    <property type="entry name" value="AAA_5"/>
    <property type="match status" value="1"/>
</dbReference>
<evidence type="ECO:0000259" key="1">
    <source>
        <dbReference type="SMART" id="SM00382"/>
    </source>
</evidence>
<dbReference type="InterPro" id="IPR052934">
    <property type="entry name" value="Methyl-DNA_Rec/Restrict_Enz"/>
</dbReference>
<gene>
    <name evidence="2" type="ORF">ACFPZN_20290</name>
</gene>
<dbReference type="InterPro" id="IPR027417">
    <property type="entry name" value="P-loop_NTPase"/>
</dbReference>
<dbReference type="SUPFAM" id="SSF52540">
    <property type="entry name" value="P-loop containing nucleoside triphosphate hydrolases"/>
    <property type="match status" value="1"/>
</dbReference>